<name>A0A6F9DBL8_9ASCI</name>
<comment type="similarity">
    <text evidence="1">Belongs to the distal-less homeobox family.</text>
</comment>
<dbReference type="GO" id="GO:0030154">
    <property type="term" value="P:cell differentiation"/>
    <property type="evidence" value="ECO:0007669"/>
    <property type="project" value="TreeGrafter"/>
</dbReference>
<dbReference type="Pfam" id="PF00046">
    <property type="entry name" value="Homeodomain"/>
    <property type="match status" value="1"/>
</dbReference>
<dbReference type="FunFam" id="1.10.10.60:FF:000424">
    <property type="entry name" value="ANTP homeobox protein"/>
    <property type="match status" value="1"/>
</dbReference>
<comment type="subcellular location">
    <subcellularLocation>
        <location evidence="5 6">Nucleus</location>
    </subcellularLocation>
</comment>
<dbReference type="AlphaFoldDB" id="A0A6F9DBL8"/>
<gene>
    <name evidence="9" type="primary">Dlx.b</name>
</gene>
<dbReference type="InterPro" id="IPR001356">
    <property type="entry name" value="HD"/>
</dbReference>
<dbReference type="Gene3D" id="1.10.10.60">
    <property type="entry name" value="Homeodomain-like"/>
    <property type="match status" value="1"/>
</dbReference>
<keyword evidence="2 5" id="KW-0238">DNA-binding</keyword>
<dbReference type="CDD" id="cd00086">
    <property type="entry name" value="homeodomain"/>
    <property type="match status" value="1"/>
</dbReference>
<organism evidence="9">
    <name type="scientific">Phallusia mammillata</name>
    <dbReference type="NCBI Taxonomy" id="59560"/>
    <lineage>
        <taxon>Eukaryota</taxon>
        <taxon>Metazoa</taxon>
        <taxon>Chordata</taxon>
        <taxon>Tunicata</taxon>
        <taxon>Ascidiacea</taxon>
        <taxon>Phlebobranchia</taxon>
        <taxon>Ascidiidae</taxon>
        <taxon>Phallusia</taxon>
    </lineage>
</organism>
<dbReference type="PROSITE" id="PS50071">
    <property type="entry name" value="HOMEOBOX_2"/>
    <property type="match status" value="1"/>
</dbReference>
<dbReference type="GO" id="GO:0005634">
    <property type="term" value="C:nucleus"/>
    <property type="evidence" value="ECO:0007669"/>
    <property type="project" value="UniProtKB-SubCell"/>
</dbReference>
<evidence type="ECO:0000256" key="2">
    <source>
        <dbReference type="ARBA" id="ARBA00023125"/>
    </source>
</evidence>
<dbReference type="SMART" id="SM00389">
    <property type="entry name" value="HOX"/>
    <property type="match status" value="1"/>
</dbReference>
<dbReference type="InterPro" id="IPR009057">
    <property type="entry name" value="Homeodomain-like_sf"/>
</dbReference>
<dbReference type="InterPro" id="IPR000047">
    <property type="entry name" value="HTH_motif"/>
</dbReference>
<accession>A0A6F9DBL8</accession>
<feature type="compositionally biased region" description="Polar residues" evidence="7">
    <location>
        <begin position="476"/>
        <end position="500"/>
    </location>
</feature>
<feature type="region of interest" description="Disordered" evidence="7">
    <location>
        <begin position="155"/>
        <end position="294"/>
    </location>
</feature>
<evidence type="ECO:0000256" key="1">
    <source>
        <dbReference type="ARBA" id="ARBA00007916"/>
    </source>
</evidence>
<dbReference type="SUPFAM" id="SSF46689">
    <property type="entry name" value="Homeodomain-like"/>
    <property type="match status" value="1"/>
</dbReference>
<protein>
    <submittedName>
        <fullName evidence="9">Dll-B distal-less</fullName>
    </submittedName>
</protein>
<dbReference type="InterPro" id="IPR050460">
    <property type="entry name" value="Distal-less_Homeobox_TF"/>
</dbReference>
<feature type="compositionally biased region" description="Polar residues" evidence="7">
    <location>
        <begin position="212"/>
        <end position="236"/>
    </location>
</feature>
<feature type="compositionally biased region" description="Polar residues" evidence="7">
    <location>
        <begin position="194"/>
        <end position="203"/>
    </location>
</feature>
<dbReference type="InterPro" id="IPR017970">
    <property type="entry name" value="Homeobox_CS"/>
</dbReference>
<dbReference type="PANTHER" id="PTHR24327">
    <property type="entry name" value="HOMEOBOX PROTEIN"/>
    <property type="match status" value="1"/>
</dbReference>
<dbReference type="EMBL" id="LR784544">
    <property type="protein sequence ID" value="CAB3238302.1"/>
    <property type="molecule type" value="mRNA"/>
</dbReference>
<evidence type="ECO:0000259" key="8">
    <source>
        <dbReference type="PROSITE" id="PS50071"/>
    </source>
</evidence>
<feature type="region of interest" description="Disordered" evidence="7">
    <location>
        <begin position="475"/>
        <end position="532"/>
    </location>
</feature>
<feature type="domain" description="Homeobox" evidence="8">
    <location>
        <begin position="289"/>
        <end position="349"/>
    </location>
</feature>
<proteinExistence type="evidence at transcript level"/>
<keyword evidence="4 5" id="KW-0539">Nucleus</keyword>
<evidence type="ECO:0000256" key="4">
    <source>
        <dbReference type="ARBA" id="ARBA00023242"/>
    </source>
</evidence>
<keyword evidence="3 5" id="KW-0371">Homeobox</keyword>
<reference evidence="9" key="1">
    <citation type="submission" date="2020-04" db="EMBL/GenBank/DDBJ databases">
        <authorList>
            <person name="Neveu A P."/>
        </authorList>
    </citation>
    <scope>NUCLEOTIDE SEQUENCE</scope>
    <source>
        <tissue evidence="9">Whole embryo</tissue>
    </source>
</reference>
<dbReference type="PANTHER" id="PTHR24327:SF81">
    <property type="entry name" value="HOMEOTIC PROTEIN DISTAL-LESS-RELATED"/>
    <property type="match status" value="1"/>
</dbReference>
<feature type="compositionally biased region" description="Low complexity" evidence="7">
    <location>
        <begin position="161"/>
        <end position="177"/>
    </location>
</feature>
<dbReference type="GO" id="GO:0000981">
    <property type="term" value="F:DNA-binding transcription factor activity, RNA polymerase II-specific"/>
    <property type="evidence" value="ECO:0007669"/>
    <property type="project" value="InterPro"/>
</dbReference>
<dbReference type="GO" id="GO:0000978">
    <property type="term" value="F:RNA polymerase II cis-regulatory region sequence-specific DNA binding"/>
    <property type="evidence" value="ECO:0007669"/>
    <property type="project" value="TreeGrafter"/>
</dbReference>
<sequence>MSAQVAMQPMLDYAQVEKSYDHQTDDKEATYGKFNYLHQEHARKEVENQYEDGNNNAAYEGTFSNLYKTPYFPQAQNYSAAFPYGWSQKYAPNHLHQQMGHVPPNVAINPLLTPPPYGNDTALYTSAKAQQFAGQEHIPKYGIGAYNTDALNQEQTAEGASNETPPTTPESETLNETSEVESRPSPYSDDVAGNNVTSSSCFSNLPDRLSPASLSSIHDNGNSLSDITPQGQEIEQSSSPVTGPPSPVENDHFTDEADTGAISPTSDGGFDEQHSPGSDIASADGKKNKKKRNPRTVYSNFQLQELHNYFKKVQYLALPERARLAANLGLTQTQVKVWFQNRRSKIKKLLKTGVVQDLDDIGIQTVVDNQSPEYEQHQSMDHRLGAGGVKRNRYDDDPRCDPNGGWNPAKMHCPTNGSSKLENQRQLMTQHGITNLEAAPYTYNGTNTADILRQEYMQYAQYQQLNSNYQDFHAQQPHTQFQDRQFPTPHFSTASASSAQYPYHPTEDPSHTNTHHYPLAIEAPPSDSAQQEAVDFPNVATDQVVDTVTAQSVEQLTQAYEQFKSNLWY</sequence>
<dbReference type="PRINTS" id="PR00031">
    <property type="entry name" value="HTHREPRESSR"/>
</dbReference>
<evidence type="ECO:0000256" key="6">
    <source>
        <dbReference type="RuleBase" id="RU000682"/>
    </source>
</evidence>
<evidence type="ECO:0000256" key="3">
    <source>
        <dbReference type="ARBA" id="ARBA00023155"/>
    </source>
</evidence>
<evidence type="ECO:0000313" key="9">
    <source>
        <dbReference type="EMBL" id="CAB3238302.1"/>
    </source>
</evidence>
<dbReference type="PROSITE" id="PS00027">
    <property type="entry name" value="HOMEOBOX_1"/>
    <property type="match status" value="1"/>
</dbReference>
<feature type="DNA-binding region" description="Homeobox" evidence="5">
    <location>
        <begin position="291"/>
        <end position="350"/>
    </location>
</feature>
<evidence type="ECO:0000256" key="5">
    <source>
        <dbReference type="PROSITE-ProRule" id="PRU00108"/>
    </source>
</evidence>
<evidence type="ECO:0000256" key="7">
    <source>
        <dbReference type="SAM" id="MobiDB-lite"/>
    </source>
</evidence>